<dbReference type="GO" id="GO:0005829">
    <property type="term" value="C:cytosol"/>
    <property type="evidence" value="ECO:0007669"/>
    <property type="project" value="TreeGrafter"/>
</dbReference>
<keyword evidence="5" id="KW-1185">Reference proteome</keyword>
<evidence type="ECO:0000313" key="5">
    <source>
        <dbReference type="Proteomes" id="UP000249123"/>
    </source>
</evidence>
<reference evidence="4 5" key="1">
    <citation type="submission" date="2013-04" db="EMBL/GenBank/DDBJ databases">
        <title>Hyphomonas sp. T24B3 Genome Sequencing.</title>
        <authorList>
            <person name="Lai Q."/>
            <person name="Shao Z."/>
        </authorList>
    </citation>
    <scope>NUCLEOTIDE SEQUENCE [LARGE SCALE GENOMIC DNA]</scope>
    <source>
        <strain evidence="4 5">T24B3</strain>
    </source>
</reference>
<dbReference type="eggNOG" id="COG2249">
    <property type="taxonomic scope" value="Bacteria"/>
</dbReference>
<accession>A0A328JTJ4</accession>
<protein>
    <recommendedName>
        <fullName evidence="3">Flavodoxin-like fold domain-containing protein</fullName>
    </recommendedName>
</protein>
<dbReference type="OrthoDB" id="9798454at2"/>
<organism evidence="4 5">
    <name type="scientific">Hyphomonas pacifica</name>
    <dbReference type="NCBI Taxonomy" id="1280941"/>
    <lineage>
        <taxon>Bacteria</taxon>
        <taxon>Pseudomonadati</taxon>
        <taxon>Pseudomonadota</taxon>
        <taxon>Alphaproteobacteria</taxon>
        <taxon>Hyphomonadales</taxon>
        <taxon>Hyphomonadaceae</taxon>
        <taxon>Hyphomonas</taxon>
    </lineage>
</organism>
<dbReference type="SUPFAM" id="SSF52218">
    <property type="entry name" value="Flavoproteins"/>
    <property type="match status" value="1"/>
</dbReference>
<dbReference type="InterPro" id="IPR051545">
    <property type="entry name" value="NAD(P)H_dehydrogenase_qn"/>
</dbReference>
<dbReference type="InterPro" id="IPR029039">
    <property type="entry name" value="Flavoprotein-like_sf"/>
</dbReference>
<name>A0A062TW35_9PROT</name>
<dbReference type="PANTHER" id="PTHR10204:SF34">
    <property type="entry name" value="NAD(P)H DEHYDROGENASE [QUINONE] 1 ISOFORM 1"/>
    <property type="match status" value="1"/>
</dbReference>
<accession>A0A062TW35</accession>
<gene>
    <name evidence="4" type="ORF">HY3_15455</name>
</gene>
<feature type="domain" description="Flavodoxin-like fold" evidence="3">
    <location>
        <begin position="17"/>
        <end position="199"/>
    </location>
</feature>
<dbReference type="InterPro" id="IPR003680">
    <property type="entry name" value="Flavodoxin_fold"/>
</dbReference>
<evidence type="ECO:0000256" key="2">
    <source>
        <dbReference type="ARBA" id="ARBA00023002"/>
    </source>
</evidence>
<comment type="similarity">
    <text evidence="1">Belongs to the NAD(P)H dehydrogenase (quinone) family.</text>
</comment>
<dbReference type="Gene3D" id="3.40.50.360">
    <property type="match status" value="1"/>
</dbReference>
<dbReference type="PANTHER" id="PTHR10204">
    <property type="entry name" value="NAD P H OXIDOREDUCTASE-RELATED"/>
    <property type="match status" value="1"/>
</dbReference>
<dbReference type="Proteomes" id="UP000249123">
    <property type="component" value="Unassembled WGS sequence"/>
</dbReference>
<dbReference type="EMBL" id="AWFB01000036">
    <property type="protein sequence ID" value="RAN32193.1"/>
    <property type="molecule type" value="Genomic_DNA"/>
</dbReference>
<dbReference type="Pfam" id="PF02525">
    <property type="entry name" value="Flavodoxin_2"/>
    <property type="match status" value="1"/>
</dbReference>
<comment type="caution">
    <text evidence="4">The sequence shown here is derived from an EMBL/GenBank/DDBJ whole genome shotgun (WGS) entry which is preliminary data.</text>
</comment>
<sequence length="209" mass="23581">MSALFIRINGGDMPARLFVFVGHPRSASLSHGLADAYQRGAEAQGAEVRRMNLSDMQFDPDLTEGYHARKTLESCLEEWRENLSWANHTCWAYPQWWGGMPAKMKGVIDRCFLPGYAMKYHDNDPFWDRLLAGRRADVLMTSDAPVWFDRLSNGRAAKLQVQKPVLYFSGIKPARILQVGPVKTATEAKIAKWLKQAEARGAQAGRKAR</sequence>
<evidence type="ECO:0000256" key="1">
    <source>
        <dbReference type="ARBA" id="ARBA00006252"/>
    </source>
</evidence>
<dbReference type="GO" id="GO:0003955">
    <property type="term" value="F:NAD(P)H dehydrogenase (quinone) activity"/>
    <property type="evidence" value="ECO:0007669"/>
    <property type="project" value="TreeGrafter"/>
</dbReference>
<evidence type="ECO:0000313" key="4">
    <source>
        <dbReference type="EMBL" id="RAN32193.1"/>
    </source>
</evidence>
<proteinExistence type="inferred from homology"/>
<evidence type="ECO:0000259" key="3">
    <source>
        <dbReference type="Pfam" id="PF02525"/>
    </source>
</evidence>
<keyword evidence="2" id="KW-0560">Oxidoreductase</keyword>
<dbReference type="STRING" id="1280941.HY2_14870"/>
<dbReference type="AlphaFoldDB" id="A0A062TW35"/>